<dbReference type="InterPro" id="IPR051792">
    <property type="entry name" value="GGT_bact"/>
</dbReference>
<evidence type="ECO:0000256" key="10">
    <source>
        <dbReference type="PIRSR" id="PIRSR600101-2"/>
    </source>
</evidence>
<feature type="compositionally biased region" description="Basic and acidic residues" evidence="12">
    <location>
        <begin position="521"/>
        <end position="532"/>
    </location>
</feature>
<dbReference type="EC" id="3.4.19.13" evidence="11"/>
<accession>A0A328AUJ0</accession>
<dbReference type="PANTHER" id="PTHR43199">
    <property type="entry name" value="GLUTATHIONE HYDROLASE"/>
    <property type="match status" value="1"/>
</dbReference>
<keyword evidence="6 11" id="KW-0865">Zymogen</keyword>
<dbReference type="InterPro" id="IPR000101">
    <property type="entry name" value="GGT_peptidase"/>
</dbReference>
<evidence type="ECO:0000256" key="1">
    <source>
        <dbReference type="ARBA" id="ARBA00001049"/>
    </source>
</evidence>
<keyword evidence="5 11" id="KW-0378">Hydrolase</keyword>
<dbReference type="OrthoDB" id="9781342at2"/>
<feature type="binding site" evidence="10">
    <location>
        <position position="66"/>
    </location>
    <ligand>
        <name>L-glutamate</name>
        <dbReference type="ChEBI" id="CHEBI:29985"/>
    </ligand>
</feature>
<evidence type="ECO:0000313" key="14">
    <source>
        <dbReference type="Proteomes" id="UP000249725"/>
    </source>
</evidence>
<dbReference type="GO" id="GO:0006751">
    <property type="term" value="P:glutathione catabolic process"/>
    <property type="evidence" value="ECO:0007669"/>
    <property type="project" value="UniProtKB-UniRule"/>
</dbReference>
<evidence type="ECO:0000256" key="2">
    <source>
        <dbReference type="ARBA" id="ARBA00001089"/>
    </source>
</evidence>
<feature type="region of interest" description="Disordered" evidence="12">
    <location>
        <begin position="511"/>
        <end position="532"/>
    </location>
</feature>
<comment type="catalytic activity">
    <reaction evidence="8 11">
        <text>an N-terminal (5-L-glutamyl)-[peptide] + an alpha-amino acid = 5-L-glutamyl amino acid + an N-terminal L-alpha-aminoacyl-[peptide]</text>
        <dbReference type="Rhea" id="RHEA:23904"/>
        <dbReference type="Rhea" id="RHEA-COMP:9780"/>
        <dbReference type="Rhea" id="RHEA-COMP:9795"/>
        <dbReference type="ChEBI" id="CHEBI:77644"/>
        <dbReference type="ChEBI" id="CHEBI:78597"/>
        <dbReference type="ChEBI" id="CHEBI:78599"/>
        <dbReference type="ChEBI" id="CHEBI:78608"/>
        <dbReference type="EC" id="2.3.2.2"/>
    </reaction>
</comment>
<dbReference type="InterPro" id="IPR043138">
    <property type="entry name" value="GGT_lsub"/>
</dbReference>
<comment type="pathway">
    <text evidence="11">Sulfur metabolism; glutathione metabolism.</text>
</comment>
<sequence>MVAAANPMAVEAGLNVLRRGGSAVDAAVAVQAVLGLVEPQSSGLGGGAFMTFYDSKTRRVTAYNGRETAPAGASPEMFLGPNGRPLDMRTAILSGRSTGVPGAVAMLSLAQSQHGKLPWNTLFTDAERLADEGFVVPQRMGAAANGSSPQARSPDATAYFTKPDGTRIKAGETFRNPAYAATVRKIAAEGPKAILEGSVAQAIVAKLQEGPLPGSMTLADLKSYKPKATPGLCRPYRIYVVCTPPAPSGGPAVLEGLGILERTDIGSHPNDAQGWYLFSQASRLMYADRDRYIADPDFVQVPQDGLLEPAYLDQRAALIGATAGPAPAPGRPRGAPARGVDRTAEPAGTTHFVIVDNDGDVVSMTTTVESIFGSGRMVAGFFLNNQLTDFSLSPADPDGAPAANAVAPGKRPRSSMAPAIVLDRQGRFVAAVGSPGGPAILAYNLKALVAMLDWKMPVQDAISLPNLISRGEQYGAEVDKFSPELTQALAAKGVVLARSVSAEGSGLHGIEVTPQGLRGAADPRREGVARAP</sequence>
<comment type="catalytic activity">
    <reaction evidence="2 11">
        <text>glutathione + H2O = L-cysteinylglycine + L-glutamate</text>
        <dbReference type="Rhea" id="RHEA:28807"/>
        <dbReference type="ChEBI" id="CHEBI:15377"/>
        <dbReference type="ChEBI" id="CHEBI:29985"/>
        <dbReference type="ChEBI" id="CHEBI:57925"/>
        <dbReference type="ChEBI" id="CHEBI:61694"/>
        <dbReference type="EC" id="3.4.19.13"/>
    </reaction>
</comment>
<organism evidence="13 14">
    <name type="scientific">Phenylobacterium deserti</name>
    <dbReference type="NCBI Taxonomy" id="1914756"/>
    <lineage>
        <taxon>Bacteria</taxon>
        <taxon>Pseudomonadati</taxon>
        <taxon>Pseudomonadota</taxon>
        <taxon>Alphaproteobacteria</taxon>
        <taxon>Caulobacterales</taxon>
        <taxon>Caulobacteraceae</taxon>
        <taxon>Phenylobacterium</taxon>
    </lineage>
</organism>
<dbReference type="PRINTS" id="PR01210">
    <property type="entry name" value="GGTRANSPTASE"/>
</dbReference>
<comment type="caution">
    <text evidence="13">The sequence shown here is derived from an EMBL/GenBank/DDBJ whole genome shotgun (WGS) entry which is preliminary data.</text>
</comment>
<evidence type="ECO:0000256" key="6">
    <source>
        <dbReference type="ARBA" id="ARBA00023145"/>
    </source>
</evidence>
<dbReference type="SUPFAM" id="SSF56235">
    <property type="entry name" value="N-terminal nucleophile aminohydrolases (Ntn hydrolases)"/>
    <property type="match status" value="1"/>
</dbReference>
<dbReference type="PANTHER" id="PTHR43199:SF1">
    <property type="entry name" value="GLUTATHIONE HYDROLASE PROENZYME"/>
    <property type="match status" value="1"/>
</dbReference>
<proteinExistence type="inferred from homology"/>
<evidence type="ECO:0000313" key="13">
    <source>
        <dbReference type="EMBL" id="RAK58287.1"/>
    </source>
</evidence>
<evidence type="ECO:0000256" key="7">
    <source>
        <dbReference type="ARBA" id="ARBA00023315"/>
    </source>
</evidence>
<feature type="binding site" evidence="10">
    <location>
        <position position="437"/>
    </location>
    <ligand>
        <name>L-glutamate</name>
        <dbReference type="ChEBI" id="CHEBI:29985"/>
    </ligand>
</feature>
<evidence type="ECO:0000256" key="9">
    <source>
        <dbReference type="PIRSR" id="PIRSR600101-1"/>
    </source>
</evidence>
<dbReference type="Proteomes" id="UP000249725">
    <property type="component" value="Unassembled WGS sequence"/>
</dbReference>
<gene>
    <name evidence="13" type="primary">ggt</name>
    <name evidence="13" type="ORF">DJ018_08065</name>
</gene>
<dbReference type="AlphaFoldDB" id="A0A328AUJ0"/>
<dbReference type="EMBL" id="QFYR01000001">
    <property type="protein sequence ID" value="RAK58287.1"/>
    <property type="molecule type" value="Genomic_DNA"/>
</dbReference>
<feature type="compositionally biased region" description="Low complexity" evidence="12">
    <location>
        <begin position="322"/>
        <end position="338"/>
    </location>
</feature>
<dbReference type="GO" id="GO:0103068">
    <property type="term" value="F:leukotriene C4 gamma-glutamyl transferase activity"/>
    <property type="evidence" value="ECO:0007669"/>
    <property type="project" value="UniProtKB-EC"/>
</dbReference>
<feature type="region of interest" description="Disordered" evidence="12">
    <location>
        <begin position="142"/>
        <end position="163"/>
    </location>
</feature>
<dbReference type="Gene3D" id="1.10.246.130">
    <property type="match status" value="1"/>
</dbReference>
<name>A0A328AUJ0_9CAUL</name>
<evidence type="ECO:0000256" key="5">
    <source>
        <dbReference type="ARBA" id="ARBA00022801"/>
    </source>
</evidence>
<keyword evidence="11" id="KW-0317">Glutathione biosynthesis</keyword>
<evidence type="ECO:0000256" key="4">
    <source>
        <dbReference type="ARBA" id="ARBA00022679"/>
    </source>
</evidence>
<comment type="catalytic activity">
    <reaction evidence="1 11">
        <text>an S-substituted glutathione + H2O = an S-substituted L-cysteinylglycine + L-glutamate</text>
        <dbReference type="Rhea" id="RHEA:59468"/>
        <dbReference type="ChEBI" id="CHEBI:15377"/>
        <dbReference type="ChEBI" id="CHEBI:29985"/>
        <dbReference type="ChEBI" id="CHEBI:90779"/>
        <dbReference type="ChEBI" id="CHEBI:143103"/>
        <dbReference type="EC" id="3.4.19.13"/>
    </reaction>
</comment>
<evidence type="ECO:0000256" key="11">
    <source>
        <dbReference type="RuleBase" id="RU368036"/>
    </source>
</evidence>
<protein>
    <recommendedName>
        <fullName evidence="11">Glutathione hydrolase proenzyme</fullName>
        <ecNumber evidence="11">2.3.2.2</ecNumber>
        <ecNumber evidence="11">3.4.19.13</ecNumber>
    </recommendedName>
    <component>
        <recommendedName>
            <fullName evidence="11">Glutathione hydrolase large chain</fullName>
        </recommendedName>
    </component>
    <component>
        <recommendedName>
            <fullName evidence="11">Glutathione hydrolase small chain</fullName>
        </recommendedName>
    </component>
</protein>
<feature type="binding site" evidence="10">
    <location>
        <begin position="414"/>
        <end position="415"/>
    </location>
    <ligand>
        <name>L-glutamate</name>
        <dbReference type="ChEBI" id="CHEBI:29985"/>
    </ligand>
</feature>
<evidence type="ECO:0000256" key="8">
    <source>
        <dbReference type="ARBA" id="ARBA00047417"/>
    </source>
</evidence>
<feature type="binding site" evidence="10">
    <location>
        <position position="389"/>
    </location>
    <ligand>
        <name>L-glutamate</name>
        <dbReference type="ChEBI" id="CHEBI:29985"/>
    </ligand>
</feature>
<dbReference type="EC" id="2.3.2.2" evidence="11"/>
<keyword evidence="14" id="KW-1185">Reference proteome</keyword>
<dbReference type="InterPro" id="IPR043137">
    <property type="entry name" value="GGT_ssub_C"/>
</dbReference>
<dbReference type="UniPathway" id="UPA00204"/>
<comment type="PTM">
    <text evidence="11">Cleaved by autocatalysis into a large and a small subunit.</text>
</comment>
<keyword evidence="7 11" id="KW-0012">Acyltransferase</keyword>
<evidence type="ECO:0000256" key="3">
    <source>
        <dbReference type="ARBA" id="ARBA00009381"/>
    </source>
</evidence>
<dbReference type="GO" id="GO:0036374">
    <property type="term" value="F:glutathione hydrolase activity"/>
    <property type="evidence" value="ECO:0007669"/>
    <property type="project" value="UniProtKB-UniRule"/>
</dbReference>
<dbReference type="Pfam" id="PF01019">
    <property type="entry name" value="G_glu_transpept"/>
    <property type="match status" value="1"/>
</dbReference>
<comment type="similarity">
    <text evidence="3 11">Belongs to the gamma-glutamyltransferase family.</text>
</comment>
<dbReference type="Gene3D" id="3.60.20.40">
    <property type="match status" value="1"/>
</dbReference>
<comment type="subunit">
    <text evidence="11">This enzyme consists of two polypeptide chains, which are synthesized in precursor form from a single polypeptide.</text>
</comment>
<reference evidence="14" key="1">
    <citation type="submission" date="2018-05" db="EMBL/GenBank/DDBJ databases">
        <authorList>
            <person name="Li X."/>
        </authorList>
    </citation>
    <scope>NUCLEOTIDE SEQUENCE [LARGE SCALE GENOMIC DNA]</scope>
    <source>
        <strain evidence="14">YIM 73061</strain>
    </source>
</reference>
<dbReference type="InterPro" id="IPR029055">
    <property type="entry name" value="Ntn_hydrolases_N"/>
</dbReference>
<evidence type="ECO:0000256" key="12">
    <source>
        <dbReference type="SAM" id="MobiDB-lite"/>
    </source>
</evidence>
<feature type="region of interest" description="Disordered" evidence="12">
    <location>
        <begin position="322"/>
        <end position="341"/>
    </location>
</feature>
<dbReference type="GO" id="GO:0006750">
    <property type="term" value="P:glutathione biosynthetic process"/>
    <property type="evidence" value="ECO:0007669"/>
    <property type="project" value="UniProtKB-KW"/>
</dbReference>
<keyword evidence="4 11" id="KW-0808">Transferase</keyword>
<feature type="active site" description="Nucleophile" evidence="9">
    <location>
        <position position="349"/>
    </location>
</feature>
<dbReference type="NCBIfam" id="TIGR00066">
    <property type="entry name" value="g_glut_trans"/>
    <property type="match status" value="1"/>
</dbReference>